<dbReference type="GO" id="GO:0008962">
    <property type="term" value="F:phosphatidylglycerophosphatase activity"/>
    <property type="evidence" value="ECO:0007669"/>
    <property type="project" value="InterPro"/>
</dbReference>
<dbReference type="Proteomes" id="UP000288623">
    <property type="component" value="Unassembled WGS sequence"/>
</dbReference>
<dbReference type="Gene3D" id="3.40.50.1000">
    <property type="entry name" value="HAD superfamily/HAD-like"/>
    <property type="match status" value="1"/>
</dbReference>
<keyword evidence="2" id="KW-1185">Reference proteome</keyword>
<evidence type="ECO:0000313" key="1">
    <source>
        <dbReference type="EMBL" id="RUS54405.1"/>
    </source>
</evidence>
<dbReference type="Pfam" id="PF00702">
    <property type="entry name" value="Hydrolase"/>
    <property type="match status" value="1"/>
</dbReference>
<evidence type="ECO:0008006" key="3">
    <source>
        <dbReference type="Google" id="ProtNLM"/>
    </source>
</evidence>
<dbReference type="InterPro" id="IPR036412">
    <property type="entry name" value="HAD-like_sf"/>
</dbReference>
<dbReference type="EMBL" id="JTFC01000032">
    <property type="protein sequence ID" value="RUS54405.1"/>
    <property type="molecule type" value="Genomic_DNA"/>
</dbReference>
<dbReference type="RefSeq" id="WP_029499261.1">
    <property type="nucleotide sequence ID" value="NZ_JTFC01000032.1"/>
</dbReference>
<dbReference type="SUPFAM" id="SSF56784">
    <property type="entry name" value="HAD-like"/>
    <property type="match status" value="1"/>
</dbReference>
<sequence length="172" mass="19894">MYKRFMPREFVDSVYDVTPEKLHALGIRGIITDLDNTLVEWDRADATPELMAWLKLIRDSGIQVVIVSNNKEARVKHFAAPLDLPYIFQARKPLTNAFQRGLQLMNLPSHQVLMLGDQMMTDMLGANALHLHTILVKPVAQSDGLVTKLNRRLERRVFNYLRKKGIETWREK</sequence>
<comment type="caution">
    <text evidence="1">The sequence shown here is derived from an EMBL/GenBank/DDBJ whole genome shotgun (WGS) entry which is preliminary data.</text>
</comment>
<dbReference type="InterPro" id="IPR006549">
    <property type="entry name" value="HAD-SF_hydro_IIIA"/>
</dbReference>
<dbReference type="NCBIfam" id="TIGR01662">
    <property type="entry name" value="HAD-SF-IIIA"/>
    <property type="match status" value="1"/>
</dbReference>
<dbReference type="CDD" id="cd16416">
    <property type="entry name" value="HAD_BsYqeG-like"/>
    <property type="match status" value="1"/>
</dbReference>
<protein>
    <recommendedName>
        <fullName evidence="3">YqeG family HAD IIIA-type phosphatase</fullName>
    </recommendedName>
</protein>
<reference evidence="1 2" key="1">
    <citation type="submission" date="2014-11" db="EMBL/GenBank/DDBJ databases">
        <title>Genome sequence and analysis of novel Kurthia sp.</title>
        <authorList>
            <person name="Lawson J.N."/>
            <person name="Gonzalez J.E."/>
            <person name="Rinauldi L."/>
            <person name="Xuan Z."/>
            <person name="Firman A."/>
            <person name="Shaddox L."/>
            <person name="Trudeau A."/>
            <person name="Shah S."/>
            <person name="Reiman D."/>
        </authorList>
    </citation>
    <scope>NUCLEOTIDE SEQUENCE [LARGE SCALE GENOMIC DNA]</scope>
    <source>
        <strain evidence="1 2">3B1D</strain>
    </source>
</reference>
<dbReference type="AlphaFoldDB" id="A0A433RS37"/>
<proteinExistence type="predicted"/>
<dbReference type="OrthoDB" id="9787572at2"/>
<organism evidence="1 2">
    <name type="scientific">Candidatus Kurthia intestinigallinarum</name>
    <dbReference type="NCBI Taxonomy" id="1562256"/>
    <lineage>
        <taxon>Bacteria</taxon>
        <taxon>Bacillati</taxon>
        <taxon>Bacillota</taxon>
        <taxon>Bacilli</taxon>
        <taxon>Bacillales</taxon>
        <taxon>Caryophanaceae</taxon>
        <taxon>Kurthia</taxon>
    </lineage>
</organism>
<dbReference type="NCBIfam" id="TIGR01668">
    <property type="entry name" value="YqeG_hyp_ppase"/>
    <property type="match status" value="1"/>
</dbReference>
<accession>A0A433RS37</accession>
<dbReference type="InterPro" id="IPR023214">
    <property type="entry name" value="HAD_sf"/>
</dbReference>
<name>A0A433RS37_9BACL</name>
<evidence type="ECO:0000313" key="2">
    <source>
        <dbReference type="Proteomes" id="UP000288623"/>
    </source>
</evidence>
<dbReference type="InterPro" id="IPR010021">
    <property type="entry name" value="PGPP1/Gep4"/>
</dbReference>
<gene>
    <name evidence="1" type="ORF">QI30_13380</name>
</gene>